<dbReference type="Gene3D" id="3.30.750.24">
    <property type="entry name" value="STAS domain"/>
    <property type="match status" value="1"/>
</dbReference>
<dbReference type="EMBL" id="MVHJ01000018">
    <property type="protein sequence ID" value="ORA03297.1"/>
    <property type="molecule type" value="Genomic_DNA"/>
</dbReference>
<keyword evidence="3" id="KW-1185">Reference proteome</keyword>
<dbReference type="SUPFAM" id="SSF52091">
    <property type="entry name" value="SpoIIaa-like"/>
    <property type="match status" value="1"/>
</dbReference>
<reference evidence="2 3" key="1">
    <citation type="submission" date="2017-02" db="EMBL/GenBank/DDBJ databases">
        <title>The new phylogeny of genus Mycobacterium.</title>
        <authorList>
            <person name="Tortoli E."/>
            <person name="Trovato A."/>
            <person name="Cirillo D.M."/>
        </authorList>
    </citation>
    <scope>NUCLEOTIDE SEQUENCE [LARGE SCALE GENOMIC DNA]</scope>
    <source>
        <strain evidence="2 3">DSM 45578</strain>
    </source>
</reference>
<feature type="domain" description="STAS" evidence="1">
    <location>
        <begin position="30"/>
        <end position="122"/>
    </location>
</feature>
<sequence>MTDTLPSITSVPVRSARQHLQMATQWQDLDLAIVTVSGDLDATTTDVLLDYALSKVVLCHRMVLDLTDVDFFACEGYSMLKTLECRCIMAEVALTVLTGPAVRRVLKVCEYAARHDGMPAGM</sequence>
<evidence type="ECO:0000313" key="3">
    <source>
        <dbReference type="Proteomes" id="UP000192366"/>
    </source>
</evidence>
<dbReference type="OrthoDB" id="3697150at2"/>
<dbReference type="PROSITE" id="PS50801">
    <property type="entry name" value="STAS"/>
    <property type="match status" value="1"/>
</dbReference>
<dbReference type="AlphaFoldDB" id="A0A1W9YTI8"/>
<dbReference type="InterPro" id="IPR036513">
    <property type="entry name" value="STAS_dom_sf"/>
</dbReference>
<gene>
    <name evidence="2" type="ORF">BST17_19515</name>
</gene>
<organism evidence="2 3">
    <name type="scientific">Mycolicibacterium bacteremicum</name>
    <name type="common">Mycobacterium bacteremicum</name>
    <dbReference type="NCBI Taxonomy" id="564198"/>
    <lineage>
        <taxon>Bacteria</taxon>
        <taxon>Bacillati</taxon>
        <taxon>Actinomycetota</taxon>
        <taxon>Actinomycetes</taxon>
        <taxon>Mycobacteriales</taxon>
        <taxon>Mycobacteriaceae</taxon>
        <taxon>Mycolicibacterium</taxon>
    </lineage>
</organism>
<dbReference type="Proteomes" id="UP000192366">
    <property type="component" value="Unassembled WGS sequence"/>
</dbReference>
<name>A0A1W9YTI8_MYCBA</name>
<evidence type="ECO:0000259" key="1">
    <source>
        <dbReference type="PROSITE" id="PS50801"/>
    </source>
</evidence>
<protein>
    <recommendedName>
        <fullName evidence="1">STAS domain-containing protein</fullName>
    </recommendedName>
</protein>
<evidence type="ECO:0000313" key="2">
    <source>
        <dbReference type="EMBL" id="ORA03297.1"/>
    </source>
</evidence>
<accession>A0A1W9YTI8</accession>
<dbReference type="STRING" id="564198.BST17_19515"/>
<dbReference type="InterPro" id="IPR002645">
    <property type="entry name" value="STAS_dom"/>
</dbReference>
<dbReference type="RefSeq" id="WP_083060549.1">
    <property type="nucleotide sequence ID" value="NZ_JACKVM010000008.1"/>
</dbReference>
<comment type="caution">
    <text evidence="2">The sequence shown here is derived from an EMBL/GenBank/DDBJ whole genome shotgun (WGS) entry which is preliminary data.</text>
</comment>
<dbReference type="Pfam" id="PF01740">
    <property type="entry name" value="STAS"/>
    <property type="match status" value="1"/>
</dbReference>
<proteinExistence type="predicted"/>